<organism evidence="1 2">
    <name type="scientific">Achromobacter deleyi</name>
    <dbReference type="NCBI Taxonomy" id="1353891"/>
    <lineage>
        <taxon>Bacteria</taxon>
        <taxon>Pseudomonadati</taxon>
        <taxon>Pseudomonadota</taxon>
        <taxon>Betaproteobacteria</taxon>
        <taxon>Burkholderiales</taxon>
        <taxon>Alcaligenaceae</taxon>
        <taxon>Achromobacter</taxon>
    </lineage>
</organism>
<protein>
    <submittedName>
        <fullName evidence="1">Uncharacterized protein</fullName>
    </submittedName>
</protein>
<dbReference type="InterPro" id="IPR011044">
    <property type="entry name" value="Quino_amine_DH_bsu"/>
</dbReference>
<evidence type="ECO:0000313" key="1">
    <source>
        <dbReference type="EMBL" id="CAB3706863.1"/>
    </source>
</evidence>
<accession>A0A6S7A8H8</accession>
<dbReference type="Gene3D" id="2.130.10.10">
    <property type="entry name" value="YVTN repeat-like/Quinoprotein amine dehydrogenase"/>
    <property type="match status" value="1"/>
</dbReference>
<dbReference type="RefSeq" id="WP_175192994.1">
    <property type="nucleotide sequence ID" value="NZ_CADIJO010000009.1"/>
</dbReference>
<gene>
    <name evidence="1" type="ORF">LMG3458_02979</name>
</gene>
<reference evidence="1 2" key="1">
    <citation type="submission" date="2020-04" db="EMBL/GenBank/DDBJ databases">
        <authorList>
            <person name="De Canck E."/>
        </authorList>
    </citation>
    <scope>NUCLEOTIDE SEQUENCE [LARGE SCALE GENOMIC DNA]</scope>
    <source>
        <strain evidence="1 2">LMG 3458</strain>
    </source>
</reference>
<dbReference type="AlphaFoldDB" id="A0A6S7A8H8"/>
<dbReference type="SUPFAM" id="SSF50969">
    <property type="entry name" value="YVTN repeat-like/Quinoprotein amine dehydrogenase"/>
    <property type="match status" value="1"/>
</dbReference>
<sequence length="309" mass="34078">MYIDVRRRLVFFDQTDRFLPQPGLARYDLASGQLSAVPGAQASDVVNDVARDGNALALASADWVTVRNASRTRLTFVANGNVAHQTDKFLSFWSRFDPSGRFALVSVFNGKRRPVVIDLDSGECSDPIARDLDARFGDVDPFDGRLWAPDERAKDSVLAVDCRSGDVQKVKLPLGEKVARVRFARDGETLFATAANNRLLCCDRYGAVRWSRDIGEYGEVRAGNIYFNEDGTYLCLPLSETPRSNWGEDLVIDARTGAVDNAILRHRGPPARLASDWFGDRLLTHGGEIVDFHTGAVVDRLAFKPAGGQ</sequence>
<dbReference type="InterPro" id="IPR015943">
    <property type="entry name" value="WD40/YVTN_repeat-like_dom_sf"/>
</dbReference>
<name>A0A6S7A8H8_9BURK</name>
<evidence type="ECO:0000313" key="2">
    <source>
        <dbReference type="Proteomes" id="UP000494111"/>
    </source>
</evidence>
<dbReference type="EMBL" id="CADIJO010000009">
    <property type="protein sequence ID" value="CAB3706863.1"/>
    <property type="molecule type" value="Genomic_DNA"/>
</dbReference>
<proteinExistence type="predicted"/>
<dbReference type="Proteomes" id="UP000494111">
    <property type="component" value="Unassembled WGS sequence"/>
</dbReference>